<keyword evidence="5" id="KW-1185">Reference proteome</keyword>
<dbReference type="EMBL" id="KZ824626">
    <property type="protein sequence ID" value="RAK81248.1"/>
    <property type="molecule type" value="Genomic_DNA"/>
</dbReference>
<dbReference type="PROSITE" id="PS50297">
    <property type="entry name" value="ANK_REP_REGION"/>
    <property type="match status" value="1"/>
</dbReference>
<dbReference type="AlphaFoldDB" id="A0A8G1RZK6"/>
<dbReference type="Gene3D" id="1.25.40.20">
    <property type="entry name" value="Ankyrin repeat-containing domain"/>
    <property type="match status" value="2"/>
</dbReference>
<name>A0A8G1RZK6_9EURO</name>
<evidence type="ECO:0000313" key="4">
    <source>
        <dbReference type="EMBL" id="RAK81248.1"/>
    </source>
</evidence>
<keyword evidence="1" id="KW-0677">Repeat</keyword>
<evidence type="ECO:0000256" key="1">
    <source>
        <dbReference type="ARBA" id="ARBA00022737"/>
    </source>
</evidence>
<dbReference type="PANTHER" id="PTHR24198:SF165">
    <property type="entry name" value="ANKYRIN REPEAT-CONTAINING PROTEIN-RELATED"/>
    <property type="match status" value="1"/>
</dbReference>
<dbReference type="RefSeq" id="XP_040805258.1">
    <property type="nucleotide sequence ID" value="XM_040948312.1"/>
</dbReference>
<sequence>MDEEHQSFGSDIQSGHRELELDCKEQLRAIIEEGDDAAAVERLLDGHTDLDLEGPFKYRFPLHNAQLESGVTFLMLAGGLDRARIVDMLLRHGSKIDAETKNSRRTVLHFAAEANVSMSTFDLLVQRGGVELIKRQNQWEESALHLAIMYGDSDLVRLLIEMAEASSDNGKGDPILVKIFLEHNADACAKRVDGIPMLHQAVHDGDQAITRMLPESRCYPLLGKKDNCDWTALHWAAFRSDPDIVNILLERGANLYATAYDGTTALHLAASYGRPKTVKAIFNWLDRDVNLAKALRKRTKFVTAKAEEYGTALALAASEGFISVVLDILESSVFFPEYPTQNKPYFSDAREIKEVSLHLL</sequence>
<dbReference type="SMART" id="SM00248">
    <property type="entry name" value="ANK"/>
    <property type="match status" value="6"/>
</dbReference>
<evidence type="ECO:0000313" key="5">
    <source>
        <dbReference type="Proteomes" id="UP000249789"/>
    </source>
</evidence>
<dbReference type="PANTHER" id="PTHR24198">
    <property type="entry name" value="ANKYRIN REPEAT AND PROTEIN KINASE DOMAIN-CONTAINING PROTEIN"/>
    <property type="match status" value="1"/>
</dbReference>
<organism evidence="4 5">
    <name type="scientific">Aspergillus fijiensis CBS 313.89</name>
    <dbReference type="NCBI Taxonomy" id="1448319"/>
    <lineage>
        <taxon>Eukaryota</taxon>
        <taxon>Fungi</taxon>
        <taxon>Dikarya</taxon>
        <taxon>Ascomycota</taxon>
        <taxon>Pezizomycotina</taxon>
        <taxon>Eurotiomycetes</taxon>
        <taxon>Eurotiomycetidae</taxon>
        <taxon>Eurotiales</taxon>
        <taxon>Aspergillaceae</taxon>
        <taxon>Aspergillus</taxon>
    </lineage>
</organism>
<proteinExistence type="predicted"/>
<feature type="repeat" description="ANK" evidence="3">
    <location>
        <begin position="228"/>
        <end position="260"/>
    </location>
</feature>
<dbReference type="PROSITE" id="PS50088">
    <property type="entry name" value="ANK_REPEAT"/>
    <property type="match status" value="2"/>
</dbReference>
<reference evidence="4 5" key="1">
    <citation type="submission" date="2018-02" db="EMBL/GenBank/DDBJ databases">
        <title>The genomes of Aspergillus section Nigri reveals drivers in fungal speciation.</title>
        <authorList>
            <consortium name="DOE Joint Genome Institute"/>
            <person name="Vesth T.C."/>
            <person name="Nybo J."/>
            <person name="Theobald S."/>
            <person name="Brandl J."/>
            <person name="Frisvad J.C."/>
            <person name="Nielsen K.F."/>
            <person name="Lyhne E.K."/>
            <person name="Kogle M.E."/>
            <person name="Kuo A."/>
            <person name="Riley R."/>
            <person name="Clum A."/>
            <person name="Nolan M."/>
            <person name="Lipzen A."/>
            <person name="Salamov A."/>
            <person name="Henrissat B."/>
            <person name="Wiebenga A."/>
            <person name="De vries R.P."/>
            <person name="Grigoriev I.V."/>
            <person name="Mortensen U.H."/>
            <person name="Andersen M.R."/>
            <person name="Baker S.E."/>
        </authorList>
    </citation>
    <scope>NUCLEOTIDE SEQUENCE [LARGE SCALE GENOMIC DNA]</scope>
    <source>
        <strain evidence="4 5">CBS 313.89</strain>
    </source>
</reference>
<gene>
    <name evidence="4" type="ORF">BO72DRAFT_492669</name>
</gene>
<dbReference type="Proteomes" id="UP000249789">
    <property type="component" value="Unassembled WGS sequence"/>
</dbReference>
<dbReference type="OrthoDB" id="4772757at2759"/>
<dbReference type="Pfam" id="PF00023">
    <property type="entry name" value="Ank"/>
    <property type="match status" value="1"/>
</dbReference>
<dbReference type="Pfam" id="PF12796">
    <property type="entry name" value="Ank_2"/>
    <property type="match status" value="1"/>
</dbReference>
<dbReference type="VEuPathDB" id="FungiDB:BO72DRAFT_492669"/>
<feature type="repeat" description="ANK" evidence="3">
    <location>
        <begin position="69"/>
        <end position="101"/>
    </location>
</feature>
<dbReference type="InterPro" id="IPR002110">
    <property type="entry name" value="Ankyrin_rpt"/>
</dbReference>
<accession>A0A8G1RZK6</accession>
<evidence type="ECO:0000256" key="2">
    <source>
        <dbReference type="ARBA" id="ARBA00023043"/>
    </source>
</evidence>
<dbReference type="InterPro" id="IPR036770">
    <property type="entry name" value="Ankyrin_rpt-contain_sf"/>
</dbReference>
<protein>
    <submittedName>
        <fullName evidence="4">Ankyrin</fullName>
    </submittedName>
</protein>
<evidence type="ECO:0000256" key="3">
    <source>
        <dbReference type="PROSITE-ProRule" id="PRU00023"/>
    </source>
</evidence>
<keyword evidence="2 3" id="KW-0040">ANK repeat</keyword>
<dbReference type="GeneID" id="63865645"/>
<dbReference type="SUPFAM" id="SSF48403">
    <property type="entry name" value="Ankyrin repeat"/>
    <property type="match status" value="1"/>
</dbReference>